<keyword evidence="4" id="KW-1185">Reference proteome</keyword>
<comment type="caution">
    <text evidence="3">The sequence shown here is derived from an EMBL/GenBank/DDBJ whole genome shotgun (WGS) entry which is preliminary data.</text>
</comment>
<dbReference type="GO" id="GO:0000398">
    <property type="term" value="P:mRNA splicing, via spliceosome"/>
    <property type="evidence" value="ECO:0007669"/>
    <property type="project" value="UniProtKB-UniRule"/>
</dbReference>
<dbReference type="InterPro" id="IPR017089">
    <property type="entry name" value="Splicing_factor_3B_subunit_5"/>
</dbReference>
<dbReference type="GO" id="GO:0071011">
    <property type="term" value="C:precatalytic spliceosome"/>
    <property type="evidence" value="ECO:0007669"/>
    <property type="project" value="TreeGrafter"/>
</dbReference>
<protein>
    <recommendedName>
        <fullName evidence="2">Splicing factor subunit</fullName>
    </recommendedName>
</protein>
<dbReference type="Proteomes" id="UP000186594">
    <property type="component" value="Unassembled WGS sequence"/>
</dbReference>
<comment type="similarity">
    <text evidence="1 2">Belongs to the SF3B5 family.</text>
</comment>
<accession>A0A1U7LQZ8</accession>
<reference evidence="3 4" key="1">
    <citation type="submission" date="2016-04" db="EMBL/GenBank/DDBJ databases">
        <title>Evolutionary innovation and constraint leading to complex multicellularity in the Ascomycota.</title>
        <authorList>
            <person name="Cisse O."/>
            <person name="Nguyen A."/>
            <person name="Hewitt D.A."/>
            <person name="Jedd G."/>
            <person name="Stajich J.E."/>
        </authorList>
    </citation>
    <scope>NUCLEOTIDE SEQUENCE [LARGE SCALE GENOMIC DNA]</scope>
    <source>
        <strain evidence="3 4">DAH-3</strain>
    </source>
</reference>
<evidence type="ECO:0000256" key="1">
    <source>
        <dbReference type="ARBA" id="ARBA00009568"/>
    </source>
</evidence>
<dbReference type="OMA" id="YDRFNIH"/>
<sequence length="86" mass="9736">MADKLHQQSQLEQLKSRHVGIGDADISRYEWQANIHRDTLSSIIGHPSSLELLALAEGECMQRTKLRMTEKMLMPIGPPPSKEKDL</sequence>
<name>A0A1U7LQZ8_NEOID</name>
<gene>
    <name evidence="3" type="ORF">NEOLI_003143</name>
</gene>
<dbReference type="Pfam" id="PF07189">
    <property type="entry name" value="SF3b10"/>
    <property type="match status" value="1"/>
</dbReference>
<evidence type="ECO:0000313" key="4">
    <source>
        <dbReference type="Proteomes" id="UP000186594"/>
    </source>
</evidence>
<dbReference type="EMBL" id="LXFE01000558">
    <property type="protein sequence ID" value="OLL24941.1"/>
    <property type="molecule type" value="Genomic_DNA"/>
</dbReference>
<dbReference type="PIRSF" id="PIRSF037010">
    <property type="entry name" value="Splicing_factor_3B_subunit_5"/>
    <property type="match status" value="1"/>
</dbReference>
<evidence type="ECO:0000313" key="3">
    <source>
        <dbReference type="EMBL" id="OLL24941.1"/>
    </source>
</evidence>
<dbReference type="STRING" id="1198029.A0A1U7LQZ8"/>
<dbReference type="AlphaFoldDB" id="A0A1U7LQZ8"/>
<dbReference type="GO" id="GO:0005686">
    <property type="term" value="C:U2 snRNP"/>
    <property type="evidence" value="ECO:0007669"/>
    <property type="project" value="EnsemblFungi"/>
</dbReference>
<evidence type="ECO:0000256" key="2">
    <source>
        <dbReference type="PIRNR" id="PIRNR037010"/>
    </source>
</evidence>
<dbReference type="OrthoDB" id="274726at2759"/>
<organism evidence="3 4">
    <name type="scientific">Neolecta irregularis (strain DAH-3)</name>
    <dbReference type="NCBI Taxonomy" id="1198029"/>
    <lineage>
        <taxon>Eukaryota</taxon>
        <taxon>Fungi</taxon>
        <taxon>Dikarya</taxon>
        <taxon>Ascomycota</taxon>
        <taxon>Taphrinomycotina</taxon>
        <taxon>Neolectales</taxon>
        <taxon>Neolectaceae</taxon>
        <taxon>Neolecta</taxon>
    </lineage>
</organism>
<proteinExistence type="inferred from homology"/>
<dbReference type="PANTHER" id="PTHR20978:SF0">
    <property type="entry name" value="SPLICING FACTOR 3B SUBUNIT 5"/>
    <property type="match status" value="1"/>
</dbReference>
<dbReference type="PANTHER" id="PTHR20978">
    <property type="entry name" value="SPLICING FACTOR 3B SUBUNIT 5"/>
    <property type="match status" value="1"/>
</dbReference>
<dbReference type="InterPro" id="IPR009846">
    <property type="entry name" value="SF3b5/RDS3-10"/>
</dbReference>